<feature type="compositionally biased region" description="Polar residues" evidence="1">
    <location>
        <begin position="646"/>
        <end position="664"/>
    </location>
</feature>
<dbReference type="Proteomes" id="UP000221165">
    <property type="component" value="Unassembled WGS sequence"/>
</dbReference>
<sequence>MAGPPFPVSGRQRSFSADPRSAQSLNNVPNSPFERQSFDTVFSHDNSLQLPSRKPLLSTSSDVEEDAWGVCDEFSVSEPPYISFQSQACSRGKDIPLSASLSDGQDASAFPLSPPLPPRPVSRAASKRDVERSRGRVSDGFFDTSGGSTTPTGAKSSDFSRTSSPACEINKVEQQTYAFDAYPSQVFSQWEGKDRTGESCGLVPTTSGQQAVSSSSAFPPAERNSAGSLGPVSSTGHCAPVTSQSSSIQRSVGVGGECRRSPTEAQRPQKPSESYAGHEDTGTRASAGRERGEDFNQYDSAGKGPSPLAGGDAQQQPYANSFFPIVGPETVQPRARRAVIEYEAKDLDSVLVIKHETGSLRVTPCTSFSPVCFGWPSRGGRAQGPDVSGTEGGTRESSKTPTFHLAEQGAAKDGAVNGTPWQRPAGRPSNVADHVVPNHPEVVPHERLAECHPPRSTRELDISPADGSRTDLFGTASASPCRDTVPSQPVPSSVENDDNTNAQHLACAREFGADVNNTKLFQKLLRSGHSSAGAKEAFQTQRSGWSGKSGGAAAAKSGPVSSRFRSPGRAGASSNCAAGVSSLPGGRLVAAARGDTRKSRPKNQLNVMGQQDRVFLRDVEARRRQMRLRDDSAAGDLGMASKSTRRPLSTTSKYGTSQACSLNASSPHGGGGGTGPSAGVPRDFVGSASNVQLPKWMRDYGVQDPCLGTGGTSRFRSDDRAVGCGYLFGGDDKRGRSAAATGHQQEDLCNTGPYCGDSSLDHGQHLPQNESGLGVPFLPSGGECPGTRHLSPGCWAGGRGGNYLLSGSLVASRVPPRAREGVHVTADFPPVGTSAFPEGCSAVSFPVTHFVCSNCGASADPPYCPTCGAMIVQLEPPIVEVAAAGRLVSHSCTTDKGPSGALGVRGRGMVRGSPRLSHSRFGREKKGEEDNDLRGVSYAPYDVSLSARSSRNPSALSRGPARDVSRGSGVVANGRKGKEEKMNNVGGGVLRKNQKGEKGTEGTVPAKQLGKDVWSSPRICALLCSFLKLPQLLSVRRCSKNLLVAAQFEMRFVLYATLQRLLLEEEKAGGKASSPSARAKSCSPAHGVSPRDRTPVGGDKASKKKNHFTSGASRRQQSLPACPFSAATLRRLLQLSADEVKKLKEGKLPDRRAADARSPRLEDIRNRAIQLRRRQHQEHVMHNTRTGRKTAGSKQERDTDTDDGRGDGGEEGLTLEKKKHGKGEKAWTHGSGSSQRETEDSDFGLLGRASEAHIRREIQFQREQELLLKERQLQEQERHLLQKEQMLLLQQNQQRLQEKAFLEQARRSAAGGRSMNATFGYGVVRGRQLGRSGDESGGAVCALRGAVTMEEDVSQPAFDFNAEPPTFRRLRHSFLKLWNYNEKQLKSALYRYAFSSFPTYCFDTAAILCRCIYQLCANATAPLPLNSILLLLSDRQSYLWRRMGRLSGYLICSLAPPCASSLPGISRSSARSRVSAPGTVQRLLPLRLSETASFLCQSHPMKTREHHSRTRLSFEEERHDPGFACSEEPGYVGDTSIRASVLESIELKLAKLSPEFIDEFVLYGRQQAVLMQLQDPESGGGDRSLLASSLRKLRKQPQDRYVLMDLYEWLAAALTFVQKQARLRSTSRGLKTSTPAAATRGRTPVRRIEGGGSVSSGRPFPVARSASRKDDDFEGDCCDEGRGRRGNATPGFGDRSFKNTPGVRRTNATRGRSTSRAGGQPGPSRGEAESRPLSQVVHGYGSLSRGRVHQDAMCMRKTSPVGLKQGADGSSAARSRSVRGTRTAEVQRAVLGGAAGRSTRFGAQGGQELSNWTPTRKPVRPGLSPARSNGLTAKEAAALCKLLQSQGQILEEVKQILRQISKP</sequence>
<keyword evidence="3" id="KW-1185">Reference proteome</keyword>
<feature type="region of interest" description="Disordered" evidence="1">
    <location>
        <begin position="1"/>
        <end position="39"/>
    </location>
</feature>
<feature type="compositionally biased region" description="Polar residues" evidence="1">
    <location>
        <begin position="485"/>
        <end position="496"/>
    </location>
</feature>
<feature type="region of interest" description="Disordered" evidence="1">
    <location>
        <begin position="532"/>
        <end position="578"/>
    </location>
</feature>
<accession>A0A2C6KP51</accession>
<feature type="compositionally biased region" description="Polar residues" evidence="1">
    <location>
        <begin position="1706"/>
        <end position="1717"/>
    </location>
</feature>
<dbReference type="GeneID" id="94430634"/>
<evidence type="ECO:0000313" key="3">
    <source>
        <dbReference type="Proteomes" id="UP000221165"/>
    </source>
</evidence>
<feature type="compositionally biased region" description="Polar residues" evidence="1">
    <location>
        <begin position="145"/>
        <end position="164"/>
    </location>
</feature>
<feature type="compositionally biased region" description="Basic and acidic residues" evidence="1">
    <location>
        <begin position="276"/>
        <end position="294"/>
    </location>
</feature>
<feature type="compositionally biased region" description="Low complexity" evidence="1">
    <location>
        <begin position="543"/>
        <end position="558"/>
    </location>
</feature>
<feature type="region of interest" description="Disordered" evidence="1">
    <location>
        <begin position="626"/>
        <end position="683"/>
    </location>
</feature>
<feature type="region of interest" description="Disordered" evidence="1">
    <location>
        <begin position="377"/>
        <end position="401"/>
    </location>
</feature>
<feature type="compositionally biased region" description="Low complexity" evidence="1">
    <location>
        <begin position="1766"/>
        <end position="1782"/>
    </location>
</feature>
<feature type="compositionally biased region" description="Polar residues" evidence="1">
    <location>
        <begin position="204"/>
        <end position="217"/>
    </location>
</feature>
<dbReference type="EMBL" id="MIGC01003801">
    <property type="protein sequence ID" value="PHJ18899.1"/>
    <property type="molecule type" value="Genomic_DNA"/>
</dbReference>
<dbReference type="VEuPathDB" id="ToxoDB:CSUI_007275"/>
<feature type="region of interest" description="Disordered" evidence="1">
    <location>
        <begin position="1802"/>
        <end position="1829"/>
    </location>
</feature>
<name>A0A2C6KP51_9APIC</name>
<organism evidence="2 3">
    <name type="scientific">Cystoisospora suis</name>
    <dbReference type="NCBI Taxonomy" id="483139"/>
    <lineage>
        <taxon>Eukaryota</taxon>
        <taxon>Sar</taxon>
        <taxon>Alveolata</taxon>
        <taxon>Apicomplexa</taxon>
        <taxon>Conoidasida</taxon>
        <taxon>Coccidia</taxon>
        <taxon>Eucoccidiorida</taxon>
        <taxon>Eimeriorina</taxon>
        <taxon>Sarcocystidae</taxon>
        <taxon>Cystoisospora</taxon>
    </lineage>
</organism>
<feature type="compositionally biased region" description="Polar residues" evidence="1">
    <location>
        <begin position="225"/>
        <end position="250"/>
    </location>
</feature>
<feature type="region of interest" description="Disordered" evidence="1">
    <location>
        <begin position="892"/>
        <end position="934"/>
    </location>
</feature>
<feature type="compositionally biased region" description="Basic and acidic residues" evidence="1">
    <location>
        <begin position="1194"/>
        <end position="1208"/>
    </location>
</feature>
<comment type="caution">
    <text evidence="2">The sequence shown here is derived from an EMBL/GenBank/DDBJ whole genome shotgun (WGS) entry which is preliminary data.</text>
</comment>
<dbReference type="OrthoDB" id="330777at2759"/>
<gene>
    <name evidence="2" type="ORF">CSUI_007275</name>
</gene>
<dbReference type="RefSeq" id="XP_067920603.1">
    <property type="nucleotide sequence ID" value="XM_068067423.1"/>
</dbReference>
<proteinExistence type="predicted"/>
<feature type="region of interest" description="Disordered" evidence="1">
    <location>
        <begin position="193"/>
        <end position="316"/>
    </location>
</feature>
<feature type="region of interest" description="Disordered" evidence="1">
    <location>
        <begin position="1759"/>
        <end position="1782"/>
    </location>
</feature>
<feature type="region of interest" description="Disordered" evidence="1">
    <location>
        <begin position="1172"/>
        <end position="1242"/>
    </location>
</feature>
<evidence type="ECO:0000256" key="1">
    <source>
        <dbReference type="SAM" id="MobiDB-lite"/>
    </source>
</evidence>
<feature type="compositionally biased region" description="Basic and acidic residues" evidence="1">
    <location>
        <begin position="126"/>
        <end position="137"/>
    </location>
</feature>
<feature type="region of interest" description="Disordered" evidence="1">
    <location>
        <begin position="1624"/>
        <end position="1734"/>
    </location>
</feature>
<feature type="compositionally biased region" description="Polar residues" evidence="1">
    <location>
        <begin position="11"/>
        <end position="39"/>
    </location>
</feature>
<feature type="compositionally biased region" description="Polar residues" evidence="1">
    <location>
        <begin position="1108"/>
        <end position="1119"/>
    </location>
</feature>
<protein>
    <submittedName>
        <fullName evidence="2">Uncharacterized protein</fullName>
    </submittedName>
</protein>
<evidence type="ECO:0000313" key="2">
    <source>
        <dbReference type="EMBL" id="PHJ18899.1"/>
    </source>
</evidence>
<feature type="region of interest" description="Disordered" evidence="1">
    <location>
        <begin position="475"/>
        <end position="496"/>
    </location>
</feature>
<feature type="compositionally biased region" description="Polar residues" evidence="1">
    <location>
        <begin position="1624"/>
        <end position="1636"/>
    </location>
</feature>
<feature type="compositionally biased region" description="Polar residues" evidence="1">
    <location>
        <begin position="263"/>
        <end position="272"/>
    </location>
</feature>
<feature type="region of interest" description="Disordered" evidence="1">
    <location>
        <begin position="94"/>
        <end position="164"/>
    </location>
</feature>
<feature type="region of interest" description="Disordered" evidence="1">
    <location>
        <begin position="949"/>
        <end position="1004"/>
    </location>
</feature>
<reference evidence="2 3" key="1">
    <citation type="journal article" date="2017" name="Int. J. Parasitol.">
        <title>The genome of the protozoan parasite Cystoisospora suis and a reverse vaccinology approach to identify vaccine candidates.</title>
        <authorList>
            <person name="Palmieri N."/>
            <person name="Shrestha A."/>
            <person name="Ruttkowski B."/>
            <person name="Beck T."/>
            <person name="Vogl C."/>
            <person name="Tomley F."/>
            <person name="Blake D.P."/>
            <person name="Joachim A."/>
        </authorList>
    </citation>
    <scope>NUCLEOTIDE SEQUENCE [LARGE SCALE GENOMIC DNA]</scope>
    <source>
        <strain evidence="2 3">Wien I</strain>
    </source>
</reference>
<feature type="region of interest" description="Disordered" evidence="1">
    <location>
        <begin position="1068"/>
        <end position="1119"/>
    </location>
</feature>